<keyword evidence="1" id="KW-0812">Transmembrane</keyword>
<keyword evidence="1" id="KW-1133">Transmembrane helix</keyword>
<reference evidence="3 4" key="1">
    <citation type="submission" date="2024-09" db="EMBL/GenBank/DDBJ databases">
        <authorList>
            <person name="Sun Q."/>
            <person name="Mori K."/>
        </authorList>
    </citation>
    <scope>NUCLEOTIDE SEQUENCE [LARGE SCALE GENOMIC DNA]</scope>
    <source>
        <strain evidence="3 4">JCM 3307</strain>
    </source>
</reference>
<comment type="caution">
    <text evidence="3">The sequence shown here is derived from an EMBL/GenBank/DDBJ whole genome shotgun (WGS) entry which is preliminary data.</text>
</comment>
<evidence type="ECO:0000313" key="4">
    <source>
        <dbReference type="Proteomes" id="UP001589608"/>
    </source>
</evidence>
<gene>
    <name evidence="3" type="ORF">ACFFTR_28320</name>
</gene>
<name>A0ABV5MDT4_9ACTN</name>
<dbReference type="Proteomes" id="UP001589608">
    <property type="component" value="Unassembled WGS sequence"/>
</dbReference>
<protein>
    <submittedName>
        <fullName evidence="3">Pilus assembly protein TadG-related protein</fullName>
    </submittedName>
</protein>
<accession>A0ABV5MDT4</accession>
<feature type="transmembrane region" description="Helical" evidence="1">
    <location>
        <begin position="20"/>
        <end position="40"/>
    </location>
</feature>
<feature type="domain" description="Putative Flp pilus-assembly TadG-like N-terminal" evidence="2">
    <location>
        <begin position="20"/>
        <end position="65"/>
    </location>
</feature>
<keyword evidence="4" id="KW-1185">Reference proteome</keyword>
<dbReference type="RefSeq" id="WP_223104913.1">
    <property type="nucleotide sequence ID" value="NZ_CP061913.1"/>
</dbReference>
<dbReference type="InterPro" id="IPR028087">
    <property type="entry name" value="Tad_N"/>
</dbReference>
<organism evidence="3 4">
    <name type="scientific">Dactylosporangium vinaceum</name>
    <dbReference type="NCBI Taxonomy" id="53362"/>
    <lineage>
        <taxon>Bacteria</taxon>
        <taxon>Bacillati</taxon>
        <taxon>Actinomycetota</taxon>
        <taxon>Actinomycetes</taxon>
        <taxon>Micromonosporales</taxon>
        <taxon>Micromonosporaceae</taxon>
        <taxon>Dactylosporangium</taxon>
    </lineage>
</organism>
<dbReference type="Pfam" id="PF13400">
    <property type="entry name" value="Tad"/>
    <property type="match status" value="1"/>
</dbReference>
<evidence type="ECO:0000313" key="3">
    <source>
        <dbReference type="EMBL" id="MFB9447012.1"/>
    </source>
</evidence>
<proteinExistence type="predicted"/>
<keyword evidence="1" id="KW-0472">Membrane</keyword>
<evidence type="ECO:0000256" key="1">
    <source>
        <dbReference type="SAM" id="Phobius"/>
    </source>
</evidence>
<dbReference type="EMBL" id="JBHMCA010000051">
    <property type="protein sequence ID" value="MFB9447012.1"/>
    <property type="molecule type" value="Genomic_DNA"/>
</dbReference>
<evidence type="ECO:0000259" key="2">
    <source>
        <dbReference type="Pfam" id="PF13400"/>
    </source>
</evidence>
<sequence>MRRLRPGSASDRDGDRGAVVTVFAVLLSAGVLLGLATIVIDVGAALDERGQLANGADGAAWAAAQFCIANTGCTSATARTAGLPAATGNARDGTAEISVCGSFNALTACPAGSARSTTNLRPCLGSDPASGNFVKATTYSRGPGGSSAAPTYFAGAVGAKAAYPQSCSRVQWGPMKTGATVMAFGIAQCSYNTITTNGTVFGPVAPVAQHVTTPGTVPPAKGVTGPVQEGVVPVRSLVSLCPGITLGGLAWLTASATSCLLNTVSVGDNLPVGTILPAGTAPCRSAIAAAYTAREPLLVPIYDSVSVSVPPTFHVAGFAAFVVTGYYFATLPPVYQAPMVAANNCTLLGLTNCVNGYFTKGLTPANIRALASATAAAGADRGVEVIARSG</sequence>